<dbReference type="RefSeq" id="WP_071521637.1">
    <property type="nucleotide sequence ID" value="NZ_CP136416.1"/>
</dbReference>
<sequence>MDFKEVVEQINQYLARVTIEQFESDLQKAGIEQCPDIGEETDCEWQPESFIVEYSILEEPYSDLTNGYIAIANGEAA</sequence>
<dbReference type="AlphaFoldDB" id="A0A1J5JLM4"/>
<gene>
    <name evidence="1" type="ORF">MOOR_27660</name>
</gene>
<name>A0A1J5JLM4_NEOTH</name>
<protein>
    <submittedName>
        <fullName evidence="1">Uncharacterized protein</fullName>
    </submittedName>
</protein>
<proteinExistence type="predicted"/>
<evidence type="ECO:0000313" key="1">
    <source>
        <dbReference type="EMBL" id="OIQ07619.1"/>
    </source>
</evidence>
<dbReference type="EMBL" id="MIHH01000040">
    <property type="protein sequence ID" value="OIQ07619.1"/>
    <property type="molecule type" value="Genomic_DNA"/>
</dbReference>
<comment type="caution">
    <text evidence="1">The sequence shown here is derived from an EMBL/GenBank/DDBJ whole genome shotgun (WGS) entry which is preliminary data.</text>
</comment>
<evidence type="ECO:0000313" key="2">
    <source>
        <dbReference type="Proteomes" id="UP000182743"/>
    </source>
</evidence>
<accession>A0A1J5JLM4</accession>
<reference evidence="1 2" key="1">
    <citation type="submission" date="2016-08" db="EMBL/GenBank/DDBJ databases">
        <title>Genome-based comparison of Moorella thermoacetic strains.</title>
        <authorList>
            <person name="Poehlein A."/>
            <person name="Bengelsdorf F.R."/>
            <person name="Esser C."/>
            <person name="Duerre P."/>
            <person name="Daniel R."/>
        </authorList>
    </citation>
    <scope>NUCLEOTIDE SEQUENCE [LARGE SCALE GENOMIC DNA]</scope>
    <source>
        <strain evidence="1 2">DSM 11768</strain>
    </source>
</reference>
<organism evidence="1 2">
    <name type="scientific">Neomoorella thermoacetica</name>
    <name type="common">Clostridium thermoaceticum</name>
    <dbReference type="NCBI Taxonomy" id="1525"/>
    <lineage>
        <taxon>Bacteria</taxon>
        <taxon>Bacillati</taxon>
        <taxon>Bacillota</taxon>
        <taxon>Clostridia</taxon>
        <taxon>Neomoorellales</taxon>
        <taxon>Neomoorellaceae</taxon>
        <taxon>Neomoorella</taxon>
    </lineage>
</organism>
<dbReference type="Proteomes" id="UP000182743">
    <property type="component" value="Unassembled WGS sequence"/>
</dbReference>